<dbReference type="KEGG" id="nzl:D0T92_07240"/>
<proteinExistence type="predicted"/>
<dbReference type="AlphaFoldDB" id="A0A5J6PZP1"/>
<gene>
    <name evidence="2" type="ORF">D0T92_07240</name>
</gene>
<protein>
    <recommendedName>
        <fullName evidence="1">Immunity protein 40 domain-containing protein</fullName>
    </recommendedName>
</protein>
<evidence type="ECO:0000313" key="2">
    <source>
        <dbReference type="EMBL" id="QEY26342.1"/>
    </source>
</evidence>
<dbReference type="InterPro" id="IPR029080">
    <property type="entry name" value="Imm40"/>
</dbReference>
<organism evidence="2 3">
    <name type="scientific">Neisseria zalophi</name>
    <dbReference type="NCBI Taxonomy" id="640030"/>
    <lineage>
        <taxon>Bacteria</taxon>
        <taxon>Pseudomonadati</taxon>
        <taxon>Pseudomonadota</taxon>
        <taxon>Betaproteobacteria</taxon>
        <taxon>Neisseriales</taxon>
        <taxon>Neisseriaceae</taxon>
        <taxon>Neisseria</taxon>
    </lineage>
</organism>
<sequence>MYRKRLKVNNLLNIYVNYGISLYDKGESVIILPKNIALIAINYYLELGIIILGGDIYEKVDDKNFNHTYDNWYYEGNSSAESIIKARGYLQSFNNKNVYVSFVVRLCKP</sequence>
<dbReference type="EMBL" id="CP031700">
    <property type="protein sequence ID" value="QEY26342.1"/>
    <property type="molecule type" value="Genomic_DNA"/>
</dbReference>
<evidence type="ECO:0000313" key="3">
    <source>
        <dbReference type="Proteomes" id="UP000325713"/>
    </source>
</evidence>
<dbReference type="OrthoDB" id="6637511at2"/>
<accession>A0A5J6PZP1</accession>
<dbReference type="Pfam" id="PF15569">
    <property type="entry name" value="Imm40"/>
    <property type="match status" value="1"/>
</dbReference>
<name>A0A5J6PZP1_9NEIS</name>
<reference evidence="2 3" key="1">
    <citation type="submission" date="2018-08" db="EMBL/GenBank/DDBJ databases">
        <title>Neisseria zalophi ATCC BAA-2455 complete genome.</title>
        <authorList>
            <person name="Veseli I.A."/>
            <person name="Buttler R."/>
            <person name="Mascarenhas dos Santos A.C."/>
            <person name="Pombert J.-F."/>
        </authorList>
    </citation>
    <scope>NUCLEOTIDE SEQUENCE [LARGE SCALE GENOMIC DNA]</scope>
    <source>
        <strain evidence="2 3">ATCC BAA-2455</strain>
    </source>
</reference>
<feature type="domain" description="Immunity protein 40" evidence="1">
    <location>
        <begin position="22"/>
        <end position="104"/>
    </location>
</feature>
<dbReference type="Proteomes" id="UP000325713">
    <property type="component" value="Chromosome"/>
</dbReference>
<keyword evidence="3" id="KW-1185">Reference proteome</keyword>
<evidence type="ECO:0000259" key="1">
    <source>
        <dbReference type="Pfam" id="PF15569"/>
    </source>
</evidence>